<name>A0A8S3YRJ4_9EUPU</name>
<dbReference type="PANTHER" id="PTHR43658:SF8">
    <property type="entry name" value="17-BETA-HYDROXYSTEROID DEHYDROGENASE 14-RELATED"/>
    <property type="match status" value="1"/>
</dbReference>
<dbReference type="InterPro" id="IPR036291">
    <property type="entry name" value="NAD(P)-bd_dom_sf"/>
</dbReference>
<dbReference type="EMBL" id="CAJHNH020000494">
    <property type="protein sequence ID" value="CAG5118102.1"/>
    <property type="molecule type" value="Genomic_DNA"/>
</dbReference>
<dbReference type="PANTHER" id="PTHR43658">
    <property type="entry name" value="SHORT-CHAIN DEHYDROGENASE/REDUCTASE"/>
    <property type="match status" value="1"/>
</dbReference>
<dbReference type="OrthoDB" id="47007at2759"/>
<sequence length="271" mass="29444">MAETAGSLRYRDQVVIVTGGASGIGLGVLQVFVHNGSKVVFCDIDEKAGRDVETNLNVKGPGECKFISCDISKEDQARNVIETTVQTYGKLDCLVNNAGFHPPHRPIDDFSTDDFRALNEINVLGYFTTCKYALPHLRKTQGNIINNCSLVAYIGQSGAVTYAATKGAIVSMTKALAIDEAKYRVRVNSFAPGNIWTPLWERCARESSNYDKTIKTGKDAQLLGRFGTIEECGLVCLFLAADATFCTGININVSGGAELDYGFKNKFDPSE</sequence>
<dbReference type="Gene3D" id="3.40.50.720">
    <property type="entry name" value="NAD(P)-binding Rossmann-like Domain"/>
    <property type="match status" value="1"/>
</dbReference>
<dbReference type="PRINTS" id="PR00081">
    <property type="entry name" value="GDHRDH"/>
</dbReference>
<dbReference type="InterPro" id="IPR002347">
    <property type="entry name" value="SDR_fam"/>
</dbReference>
<protein>
    <recommendedName>
        <fullName evidence="4">17-beta-hydroxysteroid dehydrogenase 14</fullName>
    </recommendedName>
</protein>
<dbReference type="PROSITE" id="PS00061">
    <property type="entry name" value="ADH_SHORT"/>
    <property type="match status" value="1"/>
</dbReference>
<evidence type="ECO:0008006" key="4">
    <source>
        <dbReference type="Google" id="ProtNLM"/>
    </source>
</evidence>
<evidence type="ECO:0000313" key="2">
    <source>
        <dbReference type="EMBL" id="CAG5118102.1"/>
    </source>
</evidence>
<dbReference type="Proteomes" id="UP000678393">
    <property type="component" value="Unassembled WGS sequence"/>
</dbReference>
<gene>
    <name evidence="2" type="ORF">CUNI_LOCUS3660</name>
</gene>
<organism evidence="2 3">
    <name type="scientific">Candidula unifasciata</name>
    <dbReference type="NCBI Taxonomy" id="100452"/>
    <lineage>
        <taxon>Eukaryota</taxon>
        <taxon>Metazoa</taxon>
        <taxon>Spiralia</taxon>
        <taxon>Lophotrochozoa</taxon>
        <taxon>Mollusca</taxon>
        <taxon>Gastropoda</taxon>
        <taxon>Heterobranchia</taxon>
        <taxon>Euthyneura</taxon>
        <taxon>Panpulmonata</taxon>
        <taxon>Eupulmonata</taxon>
        <taxon>Stylommatophora</taxon>
        <taxon>Helicina</taxon>
        <taxon>Helicoidea</taxon>
        <taxon>Geomitridae</taxon>
        <taxon>Candidula</taxon>
    </lineage>
</organism>
<dbReference type="AlphaFoldDB" id="A0A8S3YRJ4"/>
<dbReference type="SUPFAM" id="SSF51735">
    <property type="entry name" value="NAD(P)-binding Rossmann-fold domains"/>
    <property type="match status" value="1"/>
</dbReference>
<reference evidence="2" key="1">
    <citation type="submission" date="2021-04" db="EMBL/GenBank/DDBJ databases">
        <authorList>
            <consortium name="Molecular Ecology Group"/>
        </authorList>
    </citation>
    <scope>NUCLEOTIDE SEQUENCE</scope>
</reference>
<dbReference type="FunFam" id="3.40.50.720:FF:000084">
    <property type="entry name" value="Short-chain dehydrogenase reductase"/>
    <property type="match status" value="1"/>
</dbReference>
<dbReference type="Pfam" id="PF13561">
    <property type="entry name" value="adh_short_C2"/>
    <property type="match status" value="1"/>
</dbReference>
<dbReference type="PRINTS" id="PR00080">
    <property type="entry name" value="SDRFAMILY"/>
</dbReference>
<comment type="caution">
    <text evidence="2">The sequence shown here is derived from an EMBL/GenBank/DDBJ whole genome shotgun (WGS) entry which is preliminary data.</text>
</comment>
<keyword evidence="3" id="KW-1185">Reference proteome</keyword>
<evidence type="ECO:0000256" key="1">
    <source>
        <dbReference type="ARBA" id="ARBA00023002"/>
    </source>
</evidence>
<accession>A0A8S3YRJ4</accession>
<dbReference type="GO" id="GO:0005829">
    <property type="term" value="C:cytosol"/>
    <property type="evidence" value="ECO:0007669"/>
    <property type="project" value="TreeGrafter"/>
</dbReference>
<dbReference type="GO" id="GO:0004303">
    <property type="term" value="F:estradiol 17-beta-dehydrogenase [NAD(P)+] activity"/>
    <property type="evidence" value="ECO:0007669"/>
    <property type="project" value="TreeGrafter"/>
</dbReference>
<evidence type="ECO:0000313" key="3">
    <source>
        <dbReference type="Proteomes" id="UP000678393"/>
    </source>
</evidence>
<dbReference type="GO" id="GO:0006706">
    <property type="term" value="P:steroid catabolic process"/>
    <property type="evidence" value="ECO:0007669"/>
    <property type="project" value="TreeGrafter"/>
</dbReference>
<keyword evidence="1" id="KW-0560">Oxidoreductase</keyword>
<proteinExistence type="predicted"/>
<dbReference type="InterPro" id="IPR020904">
    <property type="entry name" value="Sc_DH/Rdtase_CS"/>
</dbReference>